<keyword evidence="1" id="KW-0433">Leucine-rich repeat</keyword>
<evidence type="ECO:0000259" key="8">
    <source>
        <dbReference type="Pfam" id="PF23559"/>
    </source>
</evidence>
<dbReference type="Pfam" id="PF25019">
    <property type="entry name" value="LRR_R13L1-DRL21"/>
    <property type="match status" value="1"/>
</dbReference>
<keyword evidence="4" id="KW-0611">Plant defense</keyword>
<dbReference type="Pfam" id="PF18052">
    <property type="entry name" value="Rx_N"/>
    <property type="match status" value="1"/>
</dbReference>
<dbReference type="AlphaFoldDB" id="A0A835H6Y6"/>
<feature type="domain" description="NB-ARC" evidence="6">
    <location>
        <begin position="202"/>
        <end position="356"/>
    </location>
</feature>
<evidence type="ECO:0000256" key="4">
    <source>
        <dbReference type="ARBA" id="ARBA00022821"/>
    </source>
</evidence>
<name>A0A835H6Y6_9MAGN</name>
<dbReference type="InterPro" id="IPR058922">
    <property type="entry name" value="WHD_DRP"/>
</dbReference>
<keyword evidence="11" id="KW-1185">Reference proteome</keyword>
<evidence type="ECO:0000256" key="5">
    <source>
        <dbReference type="ARBA" id="ARBA00022840"/>
    </source>
</evidence>
<dbReference type="Proteomes" id="UP000631114">
    <property type="component" value="Unassembled WGS sequence"/>
</dbReference>
<dbReference type="GO" id="GO:0006952">
    <property type="term" value="P:defense response"/>
    <property type="evidence" value="ECO:0007669"/>
    <property type="project" value="UniProtKB-KW"/>
</dbReference>
<dbReference type="FunFam" id="1.10.10.10:FF:000322">
    <property type="entry name" value="Probable disease resistance protein At1g63360"/>
    <property type="match status" value="1"/>
</dbReference>
<dbReference type="InterPro" id="IPR056789">
    <property type="entry name" value="LRR_R13L1-DRL21"/>
</dbReference>
<evidence type="ECO:0000259" key="9">
    <source>
        <dbReference type="Pfam" id="PF25019"/>
    </source>
</evidence>
<dbReference type="GO" id="GO:0005524">
    <property type="term" value="F:ATP binding"/>
    <property type="evidence" value="ECO:0007669"/>
    <property type="project" value="UniProtKB-KW"/>
</dbReference>
<dbReference type="InterPro" id="IPR027417">
    <property type="entry name" value="P-loop_NTPase"/>
</dbReference>
<dbReference type="EMBL" id="JADFTS010000008">
    <property type="protein sequence ID" value="KAF9593430.1"/>
    <property type="molecule type" value="Genomic_DNA"/>
</dbReference>
<accession>A0A835H6Y6</accession>
<dbReference type="PANTHER" id="PTHR36766:SF40">
    <property type="entry name" value="DISEASE RESISTANCE PROTEIN RGA3"/>
    <property type="match status" value="1"/>
</dbReference>
<dbReference type="SUPFAM" id="SSF52058">
    <property type="entry name" value="L domain-like"/>
    <property type="match status" value="1"/>
</dbReference>
<dbReference type="GO" id="GO:0051707">
    <property type="term" value="P:response to other organism"/>
    <property type="evidence" value="ECO:0007669"/>
    <property type="project" value="UniProtKB-ARBA"/>
</dbReference>
<dbReference type="Gene3D" id="1.10.8.430">
    <property type="entry name" value="Helical domain of apoptotic protease-activating factors"/>
    <property type="match status" value="1"/>
</dbReference>
<dbReference type="InterPro" id="IPR032675">
    <property type="entry name" value="LRR_dom_sf"/>
</dbReference>
<feature type="domain" description="R13L1/DRL21-like LRR repeat region" evidence="9">
    <location>
        <begin position="671"/>
        <end position="792"/>
    </location>
</feature>
<dbReference type="PRINTS" id="PR00364">
    <property type="entry name" value="DISEASERSIST"/>
</dbReference>
<evidence type="ECO:0000313" key="11">
    <source>
        <dbReference type="Proteomes" id="UP000631114"/>
    </source>
</evidence>
<feature type="domain" description="Disease resistance N-terminal" evidence="7">
    <location>
        <begin position="14"/>
        <end position="93"/>
    </location>
</feature>
<organism evidence="10 11">
    <name type="scientific">Coptis chinensis</name>
    <dbReference type="NCBI Taxonomy" id="261450"/>
    <lineage>
        <taxon>Eukaryota</taxon>
        <taxon>Viridiplantae</taxon>
        <taxon>Streptophyta</taxon>
        <taxon>Embryophyta</taxon>
        <taxon>Tracheophyta</taxon>
        <taxon>Spermatophyta</taxon>
        <taxon>Magnoliopsida</taxon>
        <taxon>Ranunculales</taxon>
        <taxon>Ranunculaceae</taxon>
        <taxon>Coptidoideae</taxon>
        <taxon>Coptis</taxon>
    </lineage>
</organism>
<dbReference type="InterPro" id="IPR036388">
    <property type="entry name" value="WH-like_DNA-bd_sf"/>
</dbReference>
<keyword evidence="3" id="KW-0547">Nucleotide-binding</keyword>
<evidence type="ECO:0000256" key="2">
    <source>
        <dbReference type="ARBA" id="ARBA00022737"/>
    </source>
</evidence>
<comment type="caution">
    <text evidence="10">The sequence shown here is derived from an EMBL/GenBank/DDBJ whole genome shotgun (WGS) entry which is preliminary data.</text>
</comment>
<dbReference type="GO" id="GO:0043531">
    <property type="term" value="F:ADP binding"/>
    <property type="evidence" value="ECO:0007669"/>
    <property type="project" value="InterPro"/>
</dbReference>
<dbReference type="PANTHER" id="PTHR36766">
    <property type="entry name" value="PLANT BROAD-SPECTRUM MILDEW RESISTANCE PROTEIN RPW8"/>
    <property type="match status" value="1"/>
</dbReference>
<dbReference type="InterPro" id="IPR042197">
    <property type="entry name" value="Apaf_helical"/>
</dbReference>
<evidence type="ECO:0000259" key="7">
    <source>
        <dbReference type="Pfam" id="PF18052"/>
    </source>
</evidence>
<evidence type="ECO:0000256" key="1">
    <source>
        <dbReference type="ARBA" id="ARBA00022614"/>
    </source>
</evidence>
<protein>
    <recommendedName>
        <fullName evidence="12">Disease resistance RPP13-like protein 1</fullName>
    </recommendedName>
</protein>
<gene>
    <name evidence="10" type="ORF">IFM89_022896</name>
</gene>
<dbReference type="Gene3D" id="1.20.5.4130">
    <property type="match status" value="1"/>
</dbReference>
<proteinExistence type="predicted"/>
<evidence type="ECO:0000256" key="3">
    <source>
        <dbReference type="ARBA" id="ARBA00022741"/>
    </source>
</evidence>
<keyword evidence="5" id="KW-0067">ATP-binding</keyword>
<evidence type="ECO:0000259" key="6">
    <source>
        <dbReference type="Pfam" id="PF00931"/>
    </source>
</evidence>
<dbReference type="Gene3D" id="3.80.10.10">
    <property type="entry name" value="Ribonuclease Inhibitor"/>
    <property type="match status" value="2"/>
</dbReference>
<dbReference type="InterPro" id="IPR041118">
    <property type="entry name" value="Rx_N"/>
</dbReference>
<dbReference type="InterPro" id="IPR002182">
    <property type="entry name" value="NB-ARC"/>
</dbReference>
<dbReference type="Pfam" id="PF23559">
    <property type="entry name" value="WHD_DRP"/>
    <property type="match status" value="1"/>
</dbReference>
<dbReference type="OrthoDB" id="37484at2759"/>
<reference evidence="10 11" key="1">
    <citation type="submission" date="2020-10" db="EMBL/GenBank/DDBJ databases">
        <title>The Coptis chinensis genome and diversification of protoberbering-type alkaloids.</title>
        <authorList>
            <person name="Wang B."/>
            <person name="Shu S."/>
            <person name="Song C."/>
            <person name="Liu Y."/>
        </authorList>
    </citation>
    <scope>NUCLEOTIDE SEQUENCE [LARGE SCALE GENOMIC DNA]</scope>
    <source>
        <strain evidence="10">HL-2020</strain>
        <tissue evidence="10">Leaf</tissue>
    </source>
</reference>
<dbReference type="Pfam" id="PF00931">
    <property type="entry name" value="NB-ARC"/>
    <property type="match status" value="1"/>
</dbReference>
<dbReference type="Gene3D" id="3.40.50.300">
    <property type="entry name" value="P-loop containing nucleotide triphosphate hydrolases"/>
    <property type="match status" value="1"/>
</dbReference>
<feature type="domain" description="Disease resistance protein winged helix" evidence="8">
    <location>
        <begin position="449"/>
        <end position="513"/>
    </location>
</feature>
<evidence type="ECO:0008006" key="12">
    <source>
        <dbReference type="Google" id="ProtNLM"/>
    </source>
</evidence>
<sequence length="953" mass="108865">MAPMLLSSFVSASLQVLIEKLTNLGVTFVNSISNVEYKLKKLERTLLRVQALIIYVEDKEICDMAWQVLLRDLEELAYDADDLIDELAIKFWKLKGGNIQYIYKARVRKLFVSFWPTKKKLFSSFFNRSSSARNMNNIQVKLDDMLREIDSLCLRESAEGSNHDKVKSKLLTTSLIDASHSFNRDVEKSDLVKMLLAPEASKQNVSVISIVGMVGVGKTTLAQLVYNESEMWSKSSFNLKMWVSVTKDFNVEALTRSIIEAATGVTSLPLELDLLQLHLRNYLRDKKFLLVLDDLWNEKRREWELLTEPLRHGRGGSTIIVTTRSRVVSSMVNTNGIYNLELLSDEASWLLLRQEALGSGNHLEAVAELELIGKEIAHCCQGLPLTAKIVGNLLRIETDDDKWDSVLQSILKSAIWDLPEVIKEIVPALRSSYYHLPSHLKQCFAYCSMFPQGHEFEKDKLVQMWMGEGFILPEGRRRTEEIGHDYFDQLFWMSFFQKKDGTYIIHDMIHHFAQSVAGDKFFRMEENDGSHMSGISKSARHSSFFSDNFQEMTFEAFYPCNGLHTFLIFCKLETSIILPSTLFQKLRHLRVLDLSCTYINELNESIVCRQLRLKNCLRLLRLPKGIDKLESLRHLELGIDCQLTSMPSGIGKLTGLQTLSEFVVGVELGQIKELKDMNNIRGSLCIKQLERVSQGQEAEEANLASKKYLDRLELQWSNTDFPIQVELILNNLEPHKSLKELVLKRYRAGQFPPWVCNPLFSKLTSISLYECDNCLLLPSLGQLPKLKSLKVAVMTNLQYLSGEFYGDTSVGVRFQSLESLELCDMPSLVGWNGTNDNDMGRLRELTIGNCPQLVIIPSLHYLESLEKLKFENCPELQSLSTHRLSTSVRSLIVRGCFKLTRQFRSVGGEDWMKIEHIPHKEMDEESELVSRVADHEETESVGAISSEVLLKNY</sequence>
<dbReference type="Gene3D" id="1.10.10.10">
    <property type="entry name" value="Winged helix-like DNA-binding domain superfamily/Winged helix DNA-binding domain"/>
    <property type="match status" value="1"/>
</dbReference>
<dbReference type="SUPFAM" id="SSF52540">
    <property type="entry name" value="P-loop containing nucleoside triphosphate hydrolases"/>
    <property type="match status" value="1"/>
</dbReference>
<keyword evidence="2" id="KW-0677">Repeat</keyword>
<evidence type="ECO:0000313" key="10">
    <source>
        <dbReference type="EMBL" id="KAF9593430.1"/>
    </source>
</evidence>